<gene>
    <name evidence="9" type="ORF">PHAECO_LOCUS3895</name>
</gene>
<dbReference type="EMBL" id="OU896719">
    <property type="protein sequence ID" value="CAH1119380.1"/>
    <property type="molecule type" value="Genomic_DNA"/>
</dbReference>
<dbReference type="GO" id="GO:0030431">
    <property type="term" value="P:sleep"/>
    <property type="evidence" value="ECO:0007669"/>
    <property type="project" value="InterPro"/>
</dbReference>
<dbReference type="PANTHER" id="PTHR33562">
    <property type="entry name" value="ATILLA, ISOFORM B-RELATED-RELATED"/>
    <property type="match status" value="1"/>
</dbReference>
<dbReference type="Pfam" id="PF17064">
    <property type="entry name" value="QVR"/>
    <property type="match status" value="1"/>
</dbReference>
<evidence type="ECO:0000313" key="10">
    <source>
        <dbReference type="Proteomes" id="UP001153737"/>
    </source>
</evidence>
<evidence type="ECO:0000256" key="1">
    <source>
        <dbReference type="ARBA" id="ARBA00004589"/>
    </source>
</evidence>
<evidence type="ECO:0000256" key="2">
    <source>
        <dbReference type="ARBA" id="ARBA00022622"/>
    </source>
</evidence>
<evidence type="ECO:0000256" key="5">
    <source>
        <dbReference type="ARBA" id="ARBA00022989"/>
    </source>
</evidence>
<dbReference type="AlphaFoldDB" id="A0A9P0GQS0"/>
<keyword evidence="5" id="KW-1133">Transmembrane helix</keyword>
<evidence type="ECO:0000256" key="4">
    <source>
        <dbReference type="ARBA" id="ARBA00022729"/>
    </source>
</evidence>
<keyword evidence="4" id="KW-0732">Signal</keyword>
<evidence type="ECO:0000256" key="3">
    <source>
        <dbReference type="ARBA" id="ARBA00022692"/>
    </source>
</evidence>
<reference evidence="9" key="2">
    <citation type="submission" date="2022-10" db="EMBL/GenBank/DDBJ databases">
        <authorList>
            <consortium name="ENA_rothamsted_submissions"/>
            <consortium name="culmorum"/>
            <person name="King R."/>
        </authorList>
    </citation>
    <scope>NUCLEOTIDE SEQUENCE</scope>
</reference>
<evidence type="ECO:0000256" key="7">
    <source>
        <dbReference type="ARBA" id="ARBA00023180"/>
    </source>
</evidence>
<proteinExistence type="predicted"/>
<dbReference type="OrthoDB" id="6496929at2759"/>
<keyword evidence="3" id="KW-0812">Transmembrane</keyword>
<dbReference type="GO" id="GO:0032222">
    <property type="term" value="P:regulation of synaptic transmission, cholinergic"/>
    <property type="evidence" value="ECO:0007669"/>
    <property type="project" value="InterPro"/>
</dbReference>
<sequence length="197" mass="22046">MTSKWPLPLGALPRASPIAHFHAVCRQLRSFRAGKQWKILPGFPCRIPKNRYAAEMGSTVRVFLLVLIGLICIKNGSAISCYECNSANDKRCLGDAKNILTEDLRKHCPERKGKPYSLCRKIKQVIDFEVNGLQPESRVIRSCGWEDTTYANRCYQRSGFGGRQEVCACQNDNCNGSPTILASVSFILGAIFLKIYI</sequence>
<evidence type="ECO:0000256" key="6">
    <source>
        <dbReference type="ARBA" id="ARBA00023136"/>
    </source>
</evidence>
<dbReference type="GO" id="GO:0098552">
    <property type="term" value="C:side of membrane"/>
    <property type="evidence" value="ECO:0007669"/>
    <property type="project" value="UniProtKB-KW"/>
</dbReference>
<evidence type="ECO:0000256" key="8">
    <source>
        <dbReference type="ARBA" id="ARBA00023288"/>
    </source>
</evidence>
<dbReference type="InterPro" id="IPR031424">
    <property type="entry name" value="QVR-like"/>
</dbReference>
<evidence type="ECO:0008006" key="11">
    <source>
        <dbReference type="Google" id="ProtNLM"/>
    </source>
</evidence>
<dbReference type="InterPro" id="IPR050975">
    <property type="entry name" value="Sleep_regulator"/>
</dbReference>
<keyword evidence="6" id="KW-0472">Membrane</keyword>
<dbReference type="Proteomes" id="UP001153737">
    <property type="component" value="Chromosome 13"/>
</dbReference>
<protein>
    <recommendedName>
        <fullName evidence="11">Protein sleepless</fullName>
    </recommendedName>
</protein>
<keyword evidence="10" id="KW-1185">Reference proteome</keyword>
<keyword evidence="7" id="KW-0325">Glycoprotein</keyword>
<evidence type="ECO:0000313" key="9">
    <source>
        <dbReference type="EMBL" id="CAH1119380.1"/>
    </source>
</evidence>
<name>A0A9P0GQS0_PHACE</name>
<dbReference type="PANTHER" id="PTHR33562:SF14">
    <property type="entry name" value="PROTEIN QUIVER"/>
    <property type="match status" value="1"/>
</dbReference>
<organism evidence="9 10">
    <name type="scientific">Phaedon cochleariae</name>
    <name type="common">Mustard beetle</name>
    <dbReference type="NCBI Taxonomy" id="80249"/>
    <lineage>
        <taxon>Eukaryota</taxon>
        <taxon>Metazoa</taxon>
        <taxon>Ecdysozoa</taxon>
        <taxon>Arthropoda</taxon>
        <taxon>Hexapoda</taxon>
        <taxon>Insecta</taxon>
        <taxon>Pterygota</taxon>
        <taxon>Neoptera</taxon>
        <taxon>Endopterygota</taxon>
        <taxon>Coleoptera</taxon>
        <taxon>Polyphaga</taxon>
        <taxon>Cucujiformia</taxon>
        <taxon>Chrysomeloidea</taxon>
        <taxon>Chrysomelidae</taxon>
        <taxon>Chrysomelinae</taxon>
        <taxon>Chrysomelini</taxon>
        <taxon>Phaedon</taxon>
    </lineage>
</organism>
<accession>A0A9P0GQS0</accession>
<keyword evidence="2" id="KW-0336">GPI-anchor</keyword>
<reference evidence="9" key="1">
    <citation type="submission" date="2022-01" db="EMBL/GenBank/DDBJ databases">
        <authorList>
            <person name="King R."/>
        </authorList>
    </citation>
    <scope>NUCLEOTIDE SEQUENCE</scope>
</reference>
<keyword evidence="8" id="KW-0449">Lipoprotein</keyword>
<dbReference type="SUPFAM" id="SSF57302">
    <property type="entry name" value="Snake toxin-like"/>
    <property type="match status" value="1"/>
</dbReference>
<dbReference type="InterPro" id="IPR045860">
    <property type="entry name" value="Snake_toxin-like_sf"/>
</dbReference>
<comment type="subcellular location">
    <subcellularLocation>
        <location evidence="1">Membrane</location>
        <topology evidence="1">Lipid-anchor</topology>
        <topology evidence="1">GPI-anchor</topology>
    </subcellularLocation>
</comment>